<accession>A0A4S8ZYX2</accession>
<dbReference type="Proteomes" id="UP000308802">
    <property type="component" value="Unassembled WGS sequence"/>
</dbReference>
<gene>
    <name evidence="1" type="ORF">D6D19_07190</name>
</gene>
<name>A0A4S8ZYX2_AURPU</name>
<evidence type="ECO:0000313" key="2">
    <source>
        <dbReference type="Proteomes" id="UP000308802"/>
    </source>
</evidence>
<proteinExistence type="predicted"/>
<dbReference type="EMBL" id="QZAO01000278">
    <property type="protein sequence ID" value="THW71668.1"/>
    <property type="molecule type" value="Genomic_DNA"/>
</dbReference>
<comment type="caution">
    <text evidence="1">The sequence shown here is derived from an EMBL/GenBank/DDBJ whole genome shotgun (WGS) entry which is preliminary data.</text>
</comment>
<reference evidence="1 2" key="1">
    <citation type="submission" date="2018-10" db="EMBL/GenBank/DDBJ databases">
        <title>Fifty Aureobasidium pullulans genomes reveal a recombining polyextremotolerant generalist.</title>
        <authorList>
            <person name="Gostincar C."/>
            <person name="Turk M."/>
            <person name="Zajc J."/>
            <person name="Gunde-Cimerman N."/>
        </authorList>
    </citation>
    <scope>NUCLEOTIDE SEQUENCE [LARGE SCALE GENOMIC DNA]</scope>
    <source>
        <strain evidence="1 2">EXF-10659</strain>
    </source>
</reference>
<dbReference type="AlphaFoldDB" id="A0A4S8ZYX2"/>
<organism evidence="1 2">
    <name type="scientific">Aureobasidium pullulans</name>
    <name type="common">Black yeast</name>
    <name type="synonym">Pullularia pullulans</name>
    <dbReference type="NCBI Taxonomy" id="5580"/>
    <lineage>
        <taxon>Eukaryota</taxon>
        <taxon>Fungi</taxon>
        <taxon>Dikarya</taxon>
        <taxon>Ascomycota</taxon>
        <taxon>Pezizomycotina</taxon>
        <taxon>Dothideomycetes</taxon>
        <taxon>Dothideomycetidae</taxon>
        <taxon>Dothideales</taxon>
        <taxon>Saccotheciaceae</taxon>
        <taxon>Aureobasidium</taxon>
    </lineage>
</organism>
<protein>
    <submittedName>
        <fullName evidence="1">Uncharacterized protein</fullName>
    </submittedName>
</protein>
<sequence>MAALGWGMELEQNAERKNRDIVRRDSLILSAHAAPVKAFPLIGLTDSNPQAAETCIQALLYYPQKRVKYSQSDVLDGGETRKRFQTDGETNPWPVLLGPWRASPAFSPSTAHSARSYWPCIWSPYWLVRSRPRRIALFSTGAAESHLHEEAVAVGSRRSMEQRDIFDLDPLAEWRVLRGHGAMFLYDSSEMVKACIRGRLVDPDNRPHIADFLHPDLGPLRLLGYLFGRLRGYVEDPCIKGVFQVRDLILPRIKHVRRLRPVVFSPSILGADKAASMSMHMLVDISSTATPQLRSRRRGFEQSARSSQLLGYASRTWSM</sequence>
<evidence type="ECO:0000313" key="1">
    <source>
        <dbReference type="EMBL" id="THW71668.1"/>
    </source>
</evidence>